<dbReference type="Gene3D" id="1.25.40.10">
    <property type="entry name" value="Tetratricopeptide repeat domain"/>
    <property type="match status" value="2"/>
</dbReference>
<keyword evidence="3" id="KW-0732">Signal</keyword>
<sequence>MHKFSLKSWLTASALSVGLMATSFGSFAQTAPIVCPGYVKGNTNIVGERAGKKVQKAFEAYSDETVAEDLRVKNALDILLEIETDGFDRAYVDKFIGSLYASIDPEKSLFYFKRAADANILNDGEQAQSLRTVGDLNMMVKNYKDAIAAYKKWMSFTCKEDADVYVRVAQAYYESGQLAQMVEPAQKAIDINKAAGKKEKNPYLLKLTSFYERKMYPQTVAVAEDLVRLFPGDKQWWVQLGQFYFLVEDFKKALATLEVAYNQGFLEKPSQVKILAQLYSVNEIPYKAATLLEKHTKSGFIKTDEQLLSSMANSFHQSREYDKAAYYYGKAAELSGDLDLYRKQGTLLLAAEDYKGAVAALNKSLKGTDKVGRIHMALMEAYFYQGDFKSAYQHVTEARKDPATSRSAKSWAPYIKEKAQNRGIKI</sequence>
<dbReference type="SUPFAM" id="SSF48452">
    <property type="entry name" value="TPR-like"/>
    <property type="match status" value="1"/>
</dbReference>
<gene>
    <name evidence="4" type="ORF">H8B19_18010</name>
</gene>
<evidence type="ECO:0000313" key="5">
    <source>
        <dbReference type="Proteomes" id="UP000601768"/>
    </source>
</evidence>
<comment type="caution">
    <text evidence="4">The sequence shown here is derived from an EMBL/GenBank/DDBJ whole genome shotgun (WGS) entry which is preliminary data.</text>
</comment>
<keyword evidence="2" id="KW-0802">TPR repeat</keyword>
<name>A0A8J6J162_9ALTE</name>
<dbReference type="PANTHER" id="PTHR44186">
    <property type="match status" value="1"/>
</dbReference>
<evidence type="ECO:0000256" key="3">
    <source>
        <dbReference type="SAM" id="SignalP"/>
    </source>
</evidence>
<keyword evidence="1" id="KW-0677">Repeat</keyword>
<protein>
    <submittedName>
        <fullName evidence="4">Tetratricopeptide repeat protein</fullName>
    </submittedName>
</protein>
<accession>A0A8J6J162</accession>
<dbReference type="InterPro" id="IPR011990">
    <property type="entry name" value="TPR-like_helical_dom_sf"/>
</dbReference>
<dbReference type="PANTHER" id="PTHR44186:SF1">
    <property type="entry name" value="BARDET-BIEDL SYNDROME 4 PROTEIN"/>
    <property type="match status" value="1"/>
</dbReference>
<feature type="signal peptide" evidence="3">
    <location>
        <begin position="1"/>
        <end position="28"/>
    </location>
</feature>
<dbReference type="InterPro" id="IPR019734">
    <property type="entry name" value="TPR_rpt"/>
</dbReference>
<dbReference type="AlphaFoldDB" id="A0A8J6J162"/>
<organism evidence="4 5">
    <name type="scientific">Neptunicella marina</name>
    <dbReference type="NCBI Taxonomy" id="2125989"/>
    <lineage>
        <taxon>Bacteria</taxon>
        <taxon>Pseudomonadati</taxon>
        <taxon>Pseudomonadota</taxon>
        <taxon>Gammaproteobacteria</taxon>
        <taxon>Alteromonadales</taxon>
        <taxon>Alteromonadaceae</taxon>
        <taxon>Neptunicella</taxon>
    </lineage>
</organism>
<reference evidence="4" key="2">
    <citation type="submission" date="2020-08" db="EMBL/GenBank/DDBJ databases">
        <authorList>
            <person name="Lai Q."/>
        </authorList>
    </citation>
    <scope>NUCLEOTIDE SEQUENCE</scope>
    <source>
        <strain evidence="4">S27-2</strain>
    </source>
</reference>
<dbReference type="RefSeq" id="WP_186508433.1">
    <property type="nucleotide sequence ID" value="NZ_JACNEP010000025.1"/>
</dbReference>
<evidence type="ECO:0000256" key="1">
    <source>
        <dbReference type="ARBA" id="ARBA00022737"/>
    </source>
</evidence>
<reference evidence="4" key="1">
    <citation type="journal article" date="2018" name="Int. J. Syst. Evol. Microbiol.">
        <title>Neptunicella marina gen. nov., sp. nov., isolated from surface seawater.</title>
        <authorList>
            <person name="Liu X."/>
            <person name="Lai Q."/>
            <person name="Du Y."/>
            <person name="Zhang X."/>
            <person name="Liu Z."/>
            <person name="Sun F."/>
            <person name="Shao Z."/>
        </authorList>
    </citation>
    <scope>NUCLEOTIDE SEQUENCE</scope>
    <source>
        <strain evidence="4">S27-2</strain>
    </source>
</reference>
<proteinExistence type="predicted"/>
<keyword evidence="5" id="KW-1185">Reference proteome</keyword>
<evidence type="ECO:0000256" key="2">
    <source>
        <dbReference type="ARBA" id="ARBA00022803"/>
    </source>
</evidence>
<dbReference type="SMART" id="SM00028">
    <property type="entry name" value="TPR"/>
    <property type="match status" value="2"/>
</dbReference>
<dbReference type="EMBL" id="JACNEP010000025">
    <property type="protein sequence ID" value="MBC3767778.1"/>
    <property type="molecule type" value="Genomic_DNA"/>
</dbReference>
<feature type="chain" id="PRO_5035157045" evidence="3">
    <location>
        <begin position="29"/>
        <end position="426"/>
    </location>
</feature>
<evidence type="ECO:0000313" key="4">
    <source>
        <dbReference type="EMBL" id="MBC3767778.1"/>
    </source>
</evidence>
<dbReference type="Proteomes" id="UP000601768">
    <property type="component" value="Unassembled WGS sequence"/>
</dbReference>